<dbReference type="AlphaFoldDB" id="A0A7R9E8B0"/>
<feature type="region of interest" description="Disordered" evidence="1">
    <location>
        <begin position="135"/>
        <end position="158"/>
    </location>
</feature>
<reference evidence="2" key="1">
    <citation type="submission" date="2020-11" db="EMBL/GenBank/DDBJ databases">
        <authorList>
            <person name="Tran Van P."/>
        </authorList>
    </citation>
    <scope>NUCLEOTIDE SEQUENCE</scope>
</reference>
<dbReference type="EMBL" id="OB793897">
    <property type="protein sequence ID" value="CAD7428909.1"/>
    <property type="molecule type" value="Genomic_DNA"/>
</dbReference>
<name>A0A7R9E8B0_9NEOP</name>
<gene>
    <name evidence="2" type="ORF">TMSB3V08_LOCUS5699</name>
</gene>
<protein>
    <submittedName>
        <fullName evidence="2">Uncharacterized protein</fullName>
    </submittedName>
</protein>
<proteinExistence type="predicted"/>
<evidence type="ECO:0000256" key="1">
    <source>
        <dbReference type="SAM" id="MobiDB-lite"/>
    </source>
</evidence>
<organism evidence="2">
    <name type="scientific">Timema monikensis</name>
    <dbReference type="NCBI Taxonomy" id="170555"/>
    <lineage>
        <taxon>Eukaryota</taxon>
        <taxon>Metazoa</taxon>
        <taxon>Ecdysozoa</taxon>
        <taxon>Arthropoda</taxon>
        <taxon>Hexapoda</taxon>
        <taxon>Insecta</taxon>
        <taxon>Pterygota</taxon>
        <taxon>Neoptera</taxon>
        <taxon>Polyneoptera</taxon>
        <taxon>Phasmatodea</taxon>
        <taxon>Timematodea</taxon>
        <taxon>Timematoidea</taxon>
        <taxon>Timematidae</taxon>
        <taxon>Timema</taxon>
    </lineage>
</organism>
<accession>A0A7R9E8B0</accession>
<evidence type="ECO:0000313" key="2">
    <source>
        <dbReference type="EMBL" id="CAD7428909.1"/>
    </source>
</evidence>
<feature type="compositionally biased region" description="Low complexity" evidence="1">
    <location>
        <begin position="146"/>
        <end position="155"/>
    </location>
</feature>
<sequence length="211" mass="23857">MAVKRGFVKRNARASLLCRSVMSGGERKKRTSRGQGWEEAGAEFYQESYPADVDLEVLQRDPSHLATLLPSKQSRAGMWKGEGNLCGVVVKAPGYSFRGPGQAMLALLAMTRHHCLEHQEISWWAATTKRVRGEVKPTLRRRTSTRSRYNSTARRPSAAHDVHVAMMPDLSENLSNEERTWEEIMQIKAMPVGMTQKKELKAKLQAYVLQF</sequence>